<keyword evidence="2" id="KW-0460">Magnesium</keyword>
<evidence type="ECO:0000313" key="3">
    <source>
        <dbReference type="EMBL" id="RFM23607.1"/>
    </source>
</evidence>
<gene>
    <name evidence="3" type="ORF">D0433_10135</name>
</gene>
<evidence type="ECO:0000313" key="4">
    <source>
        <dbReference type="Proteomes" id="UP000266389"/>
    </source>
</evidence>
<organism evidence="3 4">
    <name type="scientific">Candidatus Thermochlorobacter aerophilus</name>
    <dbReference type="NCBI Taxonomy" id="1868324"/>
    <lineage>
        <taxon>Bacteria</taxon>
        <taxon>Pseudomonadati</taxon>
        <taxon>Chlorobiota</taxon>
        <taxon>Chlorobiia</taxon>
        <taxon>Chlorobiales</taxon>
        <taxon>Candidatus Thermochlorobacteriaceae</taxon>
        <taxon>Candidatus Thermochlorobacter</taxon>
    </lineage>
</organism>
<dbReference type="PANTHER" id="PTHR10291">
    <property type="entry name" value="DEHYDRODOLICHYL DIPHOSPHATE SYNTHASE FAMILY MEMBER"/>
    <property type="match status" value="1"/>
</dbReference>
<feature type="binding site" evidence="2">
    <location>
        <begin position="80"/>
        <end position="82"/>
    </location>
    <ligand>
        <name>substrate</name>
    </ligand>
</feature>
<evidence type="ECO:0000256" key="1">
    <source>
        <dbReference type="ARBA" id="ARBA00022679"/>
    </source>
</evidence>
<comment type="function">
    <text evidence="2">Catalyzes the condensation of isopentenyl diphosphate (IPP) with allylic pyrophosphates generating different type of terpenoids.</text>
</comment>
<reference evidence="3 4" key="1">
    <citation type="journal article" date="2011" name="ISME J.">
        <title>Community ecology of hot spring cyanobacterial mats: predominant populations and their functional potential.</title>
        <authorList>
            <person name="Klatt C.G."/>
            <person name="Wood J.M."/>
            <person name="Rusch D.B."/>
            <person name="Bateson M.M."/>
            <person name="Hamamura N."/>
            <person name="Heidelberg J.F."/>
            <person name="Grossman A.R."/>
            <person name="Bhaya D."/>
            <person name="Cohan F.M."/>
            <person name="Kuhl M."/>
            <person name="Bryant D.A."/>
            <person name="Ward D.M."/>
        </authorList>
    </citation>
    <scope>NUCLEOTIDE SEQUENCE [LARGE SCALE GENOMIC DNA]</scope>
    <source>
        <strain evidence="3">OS</strain>
    </source>
</reference>
<dbReference type="EC" id="2.5.1.-" evidence="2"/>
<dbReference type="Proteomes" id="UP000266389">
    <property type="component" value="Unassembled WGS sequence"/>
</dbReference>
<evidence type="ECO:0000256" key="2">
    <source>
        <dbReference type="HAMAP-Rule" id="MF_01139"/>
    </source>
</evidence>
<feature type="binding site" evidence="2">
    <location>
        <position position="222"/>
    </location>
    <ligand>
        <name>Mg(2+)</name>
        <dbReference type="ChEBI" id="CHEBI:18420"/>
    </ligand>
</feature>
<dbReference type="Gene3D" id="3.40.1180.10">
    <property type="entry name" value="Decaprenyl diphosphate synthase-like"/>
    <property type="match status" value="1"/>
</dbReference>
<dbReference type="GO" id="GO:0000287">
    <property type="term" value="F:magnesium ion binding"/>
    <property type="evidence" value="ECO:0007669"/>
    <property type="project" value="UniProtKB-UniRule"/>
</dbReference>
<feature type="binding site" evidence="2">
    <location>
        <position position="40"/>
    </location>
    <ligand>
        <name>substrate</name>
    </ligand>
</feature>
<dbReference type="InterPro" id="IPR001441">
    <property type="entry name" value="UPP_synth-like"/>
</dbReference>
<dbReference type="CDD" id="cd00475">
    <property type="entry name" value="Cis_IPPS"/>
    <property type="match status" value="1"/>
</dbReference>
<feature type="active site" evidence="2">
    <location>
        <position position="35"/>
    </location>
</feature>
<dbReference type="GO" id="GO:0045547">
    <property type="term" value="F:ditrans,polycis-polyprenyl diphosphate synthase [(2E,6E)-farnesyl diphosphate specific] activity"/>
    <property type="evidence" value="ECO:0007669"/>
    <property type="project" value="TreeGrafter"/>
</dbReference>
<dbReference type="PROSITE" id="PS01066">
    <property type="entry name" value="UPP_SYNTHASE"/>
    <property type="match status" value="1"/>
</dbReference>
<dbReference type="InterPro" id="IPR036424">
    <property type="entry name" value="UPP_synth-like_sf"/>
</dbReference>
<comment type="subunit">
    <text evidence="2">Homodimer.</text>
</comment>
<dbReference type="NCBIfam" id="NF011405">
    <property type="entry name" value="PRK14830.1"/>
    <property type="match status" value="1"/>
</dbReference>
<sequence length="277" mass="31994">MQHYSHTHKDPNDRLMQEALKASGEIPTHIAIIMDGNGRWAKNRGQMRVSGHNAGIESVRDTVEACAELGVKFLTLYAFSKENWKRPQQEVLALMQLLIQALRKETKTLHDNDIRLNAIGNVMDLPPSVRKELTEAMDLTKNNKRMVLSLALSYSGRWEIMQATRRIAEAVRRGELKPEDITDEVFEKHLTTYGMPHPDLLIRTSGEFRISNFLLWQLAYTEIHITDCYWPDFRRQKLYEAIIDFQRRERRFGMTSEQLAALNTNTRVPMIPAATST</sequence>
<feature type="binding site" evidence="2">
    <location>
        <position position="84"/>
    </location>
    <ligand>
        <name>substrate</name>
    </ligand>
</feature>
<proteinExistence type="inferred from homology"/>
<dbReference type="HAMAP" id="MF_01139">
    <property type="entry name" value="ISPT"/>
    <property type="match status" value="1"/>
</dbReference>
<feature type="binding site" evidence="2">
    <location>
        <position position="52"/>
    </location>
    <ligand>
        <name>substrate</name>
    </ligand>
</feature>
<comment type="cofactor">
    <cofactor evidence="2">
        <name>Mg(2+)</name>
        <dbReference type="ChEBI" id="CHEBI:18420"/>
    </cofactor>
    <text evidence="2">Binds 2 magnesium ions per subunit.</text>
</comment>
<accession>A0A395LYM1</accession>
<dbReference type="Pfam" id="PF01255">
    <property type="entry name" value="Prenyltransf"/>
    <property type="match status" value="1"/>
</dbReference>
<dbReference type="PANTHER" id="PTHR10291:SF0">
    <property type="entry name" value="DEHYDRODOLICHYL DIPHOSPHATE SYNTHASE 2"/>
    <property type="match status" value="1"/>
</dbReference>
<protein>
    <recommendedName>
        <fullName evidence="2">Isoprenyl transferase</fullName>
        <ecNumber evidence="2">2.5.1.-</ecNumber>
    </recommendedName>
</protein>
<feature type="binding site" evidence="2">
    <location>
        <position position="203"/>
    </location>
    <ligand>
        <name>substrate</name>
    </ligand>
</feature>
<feature type="binding site" evidence="2">
    <location>
        <position position="86"/>
    </location>
    <ligand>
        <name>substrate</name>
    </ligand>
</feature>
<dbReference type="FunFam" id="3.40.1180.10:FF:000001">
    <property type="entry name" value="(2E,6E)-farnesyl-diphosphate-specific ditrans,polycis-undecaprenyl-diphosphate synthase"/>
    <property type="match status" value="1"/>
</dbReference>
<dbReference type="AlphaFoldDB" id="A0A395LYM1"/>
<dbReference type="InterPro" id="IPR018520">
    <property type="entry name" value="UPP_synth-like_CS"/>
</dbReference>
<feature type="binding site" evidence="2">
    <location>
        <begin position="209"/>
        <end position="211"/>
    </location>
    <ligand>
        <name>substrate</name>
    </ligand>
</feature>
<name>A0A395LYM1_9BACT</name>
<keyword evidence="1 2" id="KW-0808">Transferase</keyword>
<dbReference type="NCBIfam" id="TIGR00055">
    <property type="entry name" value="uppS"/>
    <property type="match status" value="1"/>
</dbReference>
<comment type="caution">
    <text evidence="3">The sequence shown here is derived from an EMBL/GenBank/DDBJ whole genome shotgun (WGS) entry which is preliminary data.</text>
</comment>
<feature type="binding site" evidence="2">
    <location>
        <begin position="36"/>
        <end position="39"/>
    </location>
    <ligand>
        <name>substrate</name>
    </ligand>
</feature>
<dbReference type="GO" id="GO:0016094">
    <property type="term" value="P:polyprenol biosynthetic process"/>
    <property type="evidence" value="ECO:0007669"/>
    <property type="project" value="TreeGrafter"/>
</dbReference>
<feature type="binding site" evidence="2">
    <location>
        <position position="35"/>
    </location>
    <ligand>
        <name>Mg(2+)</name>
        <dbReference type="ChEBI" id="CHEBI:18420"/>
    </ligand>
</feature>
<dbReference type="EMBL" id="PHFL01000061">
    <property type="protein sequence ID" value="RFM23607.1"/>
    <property type="molecule type" value="Genomic_DNA"/>
</dbReference>
<dbReference type="SUPFAM" id="SSF64005">
    <property type="entry name" value="Undecaprenyl diphosphate synthase"/>
    <property type="match status" value="1"/>
</dbReference>
<comment type="similarity">
    <text evidence="2">Belongs to the UPP synthase family.</text>
</comment>
<keyword evidence="2" id="KW-0479">Metal-binding</keyword>
<feature type="active site" description="Proton acceptor" evidence="2">
    <location>
        <position position="83"/>
    </location>
</feature>
<feature type="binding site" evidence="2">
    <location>
        <position position="48"/>
    </location>
    <ligand>
        <name>substrate</name>
    </ligand>
</feature>